<accession>A0A3F3PJF5</accession>
<keyword evidence="3" id="KW-1185">Reference proteome</keyword>
<dbReference type="EMBL" id="KZ852101">
    <property type="protein sequence ID" value="RDH27071.1"/>
    <property type="molecule type" value="Genomic_DNA"/>
</dbReference>
<evidence type="ECO:0000313" key="2">
    <source>
        <dbReference type="EMBL" id="RDH27071.1"/>
    </source>
</evidence>
<dbReference type="GeneID" id="38136678"/>
<reference evidence="2 3" key="1">
    <citation type="submission" date="2018-07" db="EMBL/GenBank/DDBJ databases">
        <title>The genomes of Aspergillus section Nigri reveals drivers in fungal speciation.</title>
        <authorList>
            <consortium name="DOE Joint Genome Institute"/>
            <person name="Vesth T.C."/>
            <person name="Nybo J."/>
            <person name="Theobald S."/>
            <person name="Brandl J."/>
            <person name="Frisvad J.C."/>
            <person name="Nielsen K.F."/>
            <person name="Lyhne E.K."/>
            <person name="Kogle M.E."/>
            <person name="Kuo A."/>
            <person name="Riley R."/>
            <person name="Clum A."/>
            <person name="Nolan M."/>
            <person name="Lipzen A."/>
            <person name="Salamov A."/>
            <person name="Henrissat B."/>
            <person name="Wiebenga A."/>
            <person name="De vries R.P."/>
            <person name="Grigoriev I.V."/>
            <person name="Mortensen U.H."/>
            <person name="Andersen M.R."/>
            <person name="Baker S.E."/>
        </authorList>
    </citation>
    <scope>NUCLEOTIDE SEQUENCE [LARGE SCALE GENOMIC DNA]</scope>
    <source>
        <strain evidence="2 3">CBS 139.54b</strain>
    </source>
</reference>
<feature type="transmembrane region" description="Helical" evidence="1">
    <location>
        <begin position="27"/>
        <end position="44"/>
    </location>
</feature>
<keyword evidence="1" id="KW-0812">Transmembrane</keyword>
<name>A0A3F3PJF5_9EURO</name>
<evidence type="ECO:0000313" key="3">
    <source>
        <dbReference type="Proteomes" id="UP000253729"/>
    </source>
</evidence>
<dbReference type="RefSeq" id="XP_026620093.1">
    <property type="nucleotide sequence ID" value="XM_026768322.1"/>
</dbReference>
<gene>
    <name evidence="2" type="ORF">BDQ94DRAFT_154616</name>
</gene>
<dbReference type="Proteomes" id="UP000253729">
    <property type="component" value="Unassembled WGS sequence"/>
</dbReference>
<dbReference type="AlphaFoldDB" id="A0A3F3PJF5"/>
<proteinExistence type="predicted"/>
<keyword evidence="1" id="KW-1133">Transmembrane helix</keyword>
<keyword evidence="1" id="KW-0472">Membrane</keyword>
<evidence type="ECO:0000256" key="1">
    <source>
        <dbReference type="SAM" id="Phobius"/>
    </source>
</evidence>
<feature type="non-terminal residue" evidence="2">
    <location>
        <position position="54"/>
    </location>
</feature>
<protein>
    <submittedName>
        <fullName evidence="2">Uncharacterized protein</fullName>
    </submittedName>
</protein>
<organism evidence="2 3">
    <name type="scientific">Aspergillus welwitschiae</name>
    <dbReference type="NCBI Taxonomy" id="1341132"/>
    <lineage>
        <taxon>Eukaryota</taxon>
        <taxon>Fungi</taxon>
        <taxon>Dikarya</taxon>
        <taxon>Ascomycota</taxon>
        <taxon>Pezizomycotina</taxon>
        <taxon>Eurotiomycetes</taxon>
        <taxon>Eurotiomycetidae</taxon>
        <taxon>Eurotiales</taxon>
        <taxon>Aspergillaceae</taxon>
        <taxon>Aspergillus</taxon>
        <taxon>Aspergillus subgen. Circumdati</taxon>
    </lineage>
</organism>
<sequence length="54" mass="6022">MISVINFARSIRVGGVLGLKTRRLERVCLTVCLLHLAALAVFMIDMPQLVLEQI</sequence>